<dbReference type="InterPro" id="IPR011044">
    <property type="entry name" value="Quino_amine_DH_bsu"/>
</dbReference>
<dbReference type="Proteomes" id="UP000236736">
    <property type="component" value="Unassembled WGS sequence"/>
</dbReference>
<evidence type="ECO:0000313" key="2">
    <source>
        <dbReference type="Proteomes" id="UP000236736"/>
    </source>
</evidence>
<proteinExistence type="predicted"/>
<evidence type="ECO:0000313" key="1">
    <source>
        <dbReference type="EMBL" id="SEF64874.1"/>
    </source>
</evidence>
<dbReference type="EMBL" id="FNVR01000003">
    <property type="protein sequence ID" value="SEF64874.1"/>
    <property type="molecule type" value="Genomic_DNA"/>
</dbReference>
<dbReference type="SUPFAM" id="SSF50969">
    <property type="entry name" value="YVTN repeat-like/Quinoprotein amine dehydrogenase"/>
    <property type="match status" value="1"/>
</dbReference>
<keyword evidence="2" id="KW-1185">Reference proteome</keyword>
<dbReference type="STRING" id="1120964.GCA_001313265_00722"/>
<name>A0A1H5TQ08_9BACT</name>
<protein>
    <submittedName>
        <fullName evidence="1">TolB-like 6-blade propeller-like</fullName>
    </submittedName>
</protein>
<gene>
    <name evidence="1" type="ORF">SAMN03080598_00879</name>
</gene>
<dbReference type="PROSITE" id="PS51257">
    <property type="entry name" value="PROKAR_LIPOPROTEIN"/>
    <property type="match status" value="1"/>
</dbReference>
<dbReference type="OrthoDB" id="1100397at2"/>
<dbReference type="Pfam" id="PF15869">
    <property type="entry name" value="TolB_like"/>
    <property type="match status" value="1"/>
</dbReference>
<reference evidence="2" key="1">
    <citation type="submission" date="2016-10" db="EMBL/GenBank/DDBJ databases">
        <authorList>
            <person name="Varghese N."/>
            <person name="Submissions S."/>
        </authorList>
    </citation>
    <scope>NUCLEOTIDE SEQUENCE [LARGE SCALE GENOMIC DNA]</scope>
    <source>
        <strain evidence="2">DSM 17298</strain>
    </source>
</reference>
<dbReference type="AlphaFoldDB" id="A0A1H5TQ08"/>
<sequence length="350" mass="39669">MINKFSYFVLYSWIFISCSISNKSDNGIPKVDSTKFLYDELINPEKVRYINDKLIVLERANISSENPPVHVINSNNMKYQFSLGQIGFGPGEISDANNVDYGIADNSISVYSSIDKKISEFSLEDRGKLALSQLKQVGDFYKAYSVLRFSDTTFLALMVDSPHRLVEFDLNGNQKKYFGSLENFTGRNDLDDFNLSQINMGWFSSNKNRSHYAIACIFSNKIEIFNAQKEKLTMVFSGEMREYTGFELKPDIAGQSVFWDLNSPYFFRDVVFSNDYILALFGGTSEAEIQSSSKIANRVLIYSLAGELITEIELDVSVKSIAVDDEMTRIFGVTTDRDPGIVEFKLGDIF</sequence>
<accession>A0A1H5TQ08</accession>
<organism evidence="1 2">
    <name type="scientific">Algoriphagus boritolerans DSM 17298 = JCM 18970</name>
    <dbReference type="NCBI Taxonomy" id="1120964"/>
    <lineage>
        <taxon>Bacteria</taxon>
        <taxon>Pseudomonadati</taxon>
        <taxon>Bacteroidota</taxon>
        <taxon>Cytophagia</taxon>
        <taxon>Cytophagales</taxon>
        <taxon>Cyclobacteriaceae</taxon>
        <taxon>Algoriphagus</taxon>
    </lineage>
</organism>
<dbReference type="RefSeq" id="WP_103923585.1">
    <property type="nucleotide sequence ID" value="NZ_FNVR01000003.1"/>
</dbReference>